<evidence type="ECO:0000313" key="5">
    <source>
        <dbReference type="Proteomes" id="UP001431776"/>
    </source>
</evidence>
<comment type="caution">
    <text evidence="4">The sequence shown here is derived from an EMBL/GenBank/DDBJ whole genome shotgun (WGS) entry which is preliminary data.</text>
</comment>
<gene>
    <name evidence="4" type="ORF">QJ522_14385</name>
</gene>
<organism evidence="4 5">
    <name type="scientific">Anaerobaca lacustris</name>
    <dbReference type="NCBI Taxonomy" id="3044600"/>
    <lineage>
        <taxon>Bacteria</taxon>
        <taxon>Pseudomonadati</taxon>
        <taxon>Planctomycetota</taxon>
        <taxon>Phycisphaerae</taxon>
        <taxon>Sedimentisphaerales</taxon>
        <taxon>Anaerobacaceae</taxon>
        <taxon>Anaerobaca</taxon>
    </lineage>
</organism>
<evidence type="ECO:0000313" key="4">
    <source>
        <dbReference type="EMBL" id="MDI6450244.1"/>
    </source>
</evidence>
<dbReference type="InterPro" id="IPR000683">
    <property type="entry name" value="Gfo/Idh/MocA-like_OxRdtase_N"/>
</dbReference>
<reference evidence="4" key="1">
    <citation type="submission" date="2023-05" db="EMBL/GenBank/DDBJ databases">
        <title>Anaerotaeda fermentans gen. nov., sp. nov., a novel anaerobic planctomycete of the new family within the order Sedimentisphaerales isolated from Taman Peninsula, Russia.</title>
        <authorList>
            <person name="Khomyakova M.A."/>
            <person name="Merkel A.Y."/>
            <person name="Slobodkin A.I."/>
        </authorList>
    </citation>
    <scope>NUCLEOTIDE SEQUENCE</scope>
    <source>
        <strain evidence="4">M17dextr</strain>
    </source>
</reference>
<dbReference type="PANTHER" id="PTHR43818:SF5">
    <property type="entry name" value="OXIDOREDUCTASE FAMILY PROTEIN"/>
    <property type="match status" value="1"/>
</dbReference>
<feature type="domain" description="GFO/IDH/MocA-like oxidoreductase" evidence="3">
    <location>
        <begin position="190"/>
        <end position="326"/>
    </location>
</feature>
<dbReference type="SUPFAM" id="SSF51735">
    <property type="entry name" value="NAD(P)-binding Rossmann-fold domains"/>
    <property type="match status" value="1"/>
</dbReference>
<feature type="region of interest" description="Disordered" evidence="1">
    <location>
        <begin position="433"/>
        <end position="458"/>
    </location>
</feature>
<dbReference type="PANTHER" id="PTHR43818">
    <property type="entry name" value="BCDNA.GH03377"/>
    <property type="match status" value="1"/>
</dbReference>
<feature type="domain" description="Gfo/Idh/MocA-like oxidoreductase N-terminal" evidence="2">
    <location>
        <begin position="43"/>
        <end position="173"/>
    </location>
</feature>
<feature type="compositionally biased region" description="Basic and acidic residues" evidence="1">
    <location>
        <begin position="449"/>
        <end position="458"/>
    </location>
</feature>
<dbReference type="InterPro" id="IPR055170">
    <property type="entry name" value="GFO_IDH_MocA-like_dom"/>
</dbReference>
<dbReference type="RefSeq" id="WP_349245654.1">
    <property type="nucleotide sequence ID" value="NZ_JASCXX010000018.1"/>
</dbReference>
<dbReference type="InterPro" id="IPR006311">
    <property type="entry name" value="TAT_signal"/>
</dbReference>
<protein>
    <submittedName>
        <fullName evidence="4">Gfo/Idh/MocA family oxidoreductase</fullName>
    </submittedName>
</protein>
<dbReference type="Pfam" id="PF01408">
    <property type="entry name" value="GFO_IDH_MocA"/>
    <property type="match status" value="1"/>
</dbReference>
<accession>A0AAW6U2V5</accession>
<dbReference type="Gene3D" id="3.30.360.10">
    <property type="entry name" value="Dihydrodipicolinate Reductase, domain 2"/>
    <property type="match status" value="1"/>
</dbReference>
<evidence type="ECO:0000259" key="3">
    <source>
        <dbReference type="Pfam" id="PF22725"/>
    </source>
</evidence>
<dbReference type="EMBL" id="JASCXX010000018">
    <property type="protein sequence ID" value="MDI6450244.1"/>
    <property type="molecule type" value="Genomic_DNA"/>
</dbReference>
<sequence>MSQTASEQTSRREFLKNTGRIAAASTLVAGLGSSLYAAGSDTIHVALIGCGGRGTGAAQNALSVPNGRTKLIALADVFADRVDRSFKGLQERHAAQMDVPDDRKFVGFDAYKKAMDCLRPGDVAISATPPAFREVHLTYAIQKGVHLFMEKPVTVDGPTTKRMLVLAKEADKKNLKIGVGLMVRHCRGRQELKKRIDAGEIGDIHTIRAYRMGGRAATLGPNTSNISDLLYQIRRFHSFLWSSGGLFSDYYIHQIDECSWMKGAWPVEARAIGARHYRGNSVDQNLDNYSVEYTFADGTKFFYGGRHMDGCENAFNSFVHGTKGSAVVSTSAHTPGRVRTYRDQNMARENLIWNFPQPEPSPYQLEWDDLIDAIRRDEPFNETERGAIASMVTSMGRMAAHTGNVITYDQMLNCPHEFAPNVAKFTMDSPAPLKADSEGKYPVPQPGVLKDREYQEFA</sequence>
<dbReference type="PROSITE" id="PS51318">
    <property type="entry name" value="TAT"/>
    <property type="match status" value="1"/>
</dbReference>
<dbReference type="InterPro" id="IPR036291">
    <property type="entry name" value="NAD(P)-bd_dom_sf"/>
</dbReference>
<evidence type="ECO:0000256" key="1">
    <source>
        <dbReference type="SAM" id="MobiDB-lite"/>
    </source>
</evidence>
<name>A0AAW6U2V5_9BACT</name>
<proteinExistence type="predicted"/>
<dbReference type="SUPFAM" id="SSF55347">
    <property type="entry name" value="Glyceraldehyde-3-phosphate dehydrogenase-like, C-terminal domain"/>
    <property type="match status" value="1"/>
</dbReference>
<dbReference type="Pfam" id="PF22725">
    <property type="entry name" value="GFO_IDH_MocA_C3"/>
    <property type="match status" value="1"/>
</dbReference>
<dbReference type="Proteomes" id="UP001431776">
    <property type="component" value="Unassembled WGS sequence"/>
</dbReference>
<dbReference type="Gene3D" id="3.40.50.720">
    <property type="entry name" value="NAD(P)-binding Rossmann-like Domain"/>
    <property type="match status" value="1"/>
</dbReference>
<dbReference type="AlphaFoldDB" id="A0AAW6U2V5"/>
<dbReference type="GO" id="GO:0000166">
    <property type="term" value="F:nucleotide binding"/>
    <property type="evidence" value="ECO:0007669"/>
    <property type="project" value="InterPro"/>
</dbReference>
<evidence type="ECO:0000259" key="2">
    <source>
        <dbReference type="Pfam" id="PF01408"/>
    </source>
</evidence>
<keyword evidence="5" id="KW-1185">Reference proteome</keyword>
<dbReference type="InterPro" id="IPR050463">
    <property type="entry name" value="Gfo/Idh/MocA_oxidrdct_glycsds"/>
</dbReference>